<dbReference type="SMART" id="SM00490">
    <property type="entry name" value="HELICc"/>
    <property type="match status" value="1"/>
</dbReference>
<dbReference type="InterPro" id="IPR011545">
    <property type="entry name" value="DEAD/DEAH_box_helicase_dom"/>
</dbReference>
<dbReference type="InterPro" id="IPR055227">
    <property type="entry name" value="HRQ1_WHD"/>
</dbReference>
<dbReference type="InterPro" id="IPR027417">
    <property type="entry name" value="P-loop_NTPase"/>
</dbReference>
<sequence length="1869" mass="206107">MSSASARGNYSHPSLEDDDLIDPDDVDTLLTTEADLNDFDDPLENRSARQPLSGNIGSTSSRPLNESYLTSSIPGEDRRAPQNTIDETVWETVRRDLLAVWAKLREVLYPRYLLGGTMFDSEGGLRGAYSNIRGAGITGTREELTGLASRMMDAEALLQSNMSPGLRDWDLWGPLIFCLLLSLLLSIAARAEQKDTVFSGVFAMIWLGEAVVTLQIKLLGGNISFAQSVCIIGYTLFPLVIAGLLSALGLHWIPRIPVYIVLVAWSLAAGVSILGGSGVVKNRVAIAVYPLFIFYHTAATTHPPVMADDVQGAGFSPKNEPTHVETTEDAETRATRRELKQSSISDQPGKTTATDDNRPETPSVGISDEKIDELKEQVSSPKKKRAHDQLDGEQDSQDNDATSVTSTDSAKDRAMRLEPQKKRHRDGEPVDTVSPTKESSSSTFAESAFGKLASSSSGFAALGSSQGGGFASNKPTLSSFASVKPVSSSETSGTSANKGQAGNAPKLSFASNSGLSPFAGLGSGTNGVGSSKFGSGLSGIKPLGSFGAAGTKPLQSEKAAKPFGAPESDADDDDDNDNEEGDDESQPDDQERGASPEKDADEKKRPKLHKIAVDDGEAGEVTVVSVRAKMFCLDKKEGWKERGAGMLKINVPHASVEFDDDGAVIPGSFDASGLETNGESADSDSAGPKVARLILRQDQTHRVILNTAILPAMEFQEKASLKSVGILFTAFEGAETKPVSITIRPDSDLNDQQADDHHSHPDKKRKRSLNEQQSLCLVQHGKDVLGKSADQEENQPELGGGTKLTVKKAPSRCTSCVIEWPDTFKVRKHLATTFENIKPTVETHIKRPLMEEEVALVVALRPEGINFAYVDELMLQLDIKGSERDDTFKPSKSSRSQAPAHDASVGGWTGNESLDDHSRSKTGNGSREVLFFEFVDGDLKRQVQDKKTGEPVRPNRKLRDEQLKMPIYGQKQMAQLIERRNQKFKNAINIFLNKCVQDGLDPDVTIREQAQAFIPKPSPTNDVAAESRPSTIPENIPKDRKSIPEIVQELKESSWYTGQIVPDGHRVFEPQEAIYGDLGFLLTQDLVNALYNAKGITRFYAHQAEALNHLHEGKSVVVATSTSSGKSLIYQLPVLYALEKDYNSRAMYIFPTKALAQDQKRSLKEMMVYMPGLEATVVETFDGDTPMSERTTIREEARVIFTNPDMLHVTILPQEERWRTFLKHLKYVVVDELHYYNGQLGSHVAFIMRRLRRICAAVGNRRVRFISCSATVANPKEHFETIFGVKNVALIDYDGSPSGRKEFLCWNTPYKDPGDPASGRGNAKLECARLFCALLLRGVRIIAFCRVRAQCEILVNAIKQELESLGRPECINLVMGYRGGYTAADRRRIESEMFEGKLLGIVSTTALELGIDIGTLDSVMSWGFPYTIANLRQQSGRAGRRNKDSLSILVGDGFATDQHYMQNPDELFTKPNCELQVDLSNMLVREGHIQCAAYELPIRPEQDAQYFGADISDVCRTRLIQDEMGYYHCHDRFRPQPSRYVAIRDTEDEHFAIIDITNGLNTVLEELEASRATFTIYDGAIFLHQGNTYLVRDFLPDRQMAKVEKVKVDWTTTQRDFTDIDPTETEAIRKIPCSLSQAYYGTIKIQQNVFGYFKVDRKGRVLDAVQVDNPPVIRYSKGMWLDVPRTALDILQDRRLNSAAAIHAAEHAVMSLLPTFVISMPEDVRTECKVALKEFSKKESQRKRPARLTFYDAKGGASGSGISTKAFDHIDHLLNMALRRVEECQCQRGCVECVASVMCKESNEVMSKAGCRVVIRSLLNMEIDVDQLPMGPEEFSPVGFETVIPAQPVPSRGQARTKIGTMKSERQDG</sequence>
<keyword evidence="7 9" id="KW-0472">Membrane</keyword>
<feature type="compositionally biased region" description="Polar residues" evidence="8">
    <location>
        <begin position="48"/>
        <end position="73"/>
    </location>
</feature>
<feature type="region of interest" description="Disordered" evidence="8">
    <location>
        <begin position="742"/>
        <end position="771"/>
    </location>
</feature>
<dbReference type="Pfam" id="PF04893">
    <property type="entry name" value="Yip1"/>
    <property type="match status" value="1"/>
</dbReference>
<dbReference type="InterPro" id="IPR011993">
    <property type="entry name" value="PH-like_dom_sf"/>
</dbReference>
<dbReference type="SUPFAM" id="SSF52540">
    <property type="entry name" value="P-loop containing nucleoside triphosphate hydrolases"/>
    <property type="match status" value="1"/>
</dbReference>
<evidence type="ECO:0000256" key="1">
    <source>
        <dbReference type="ARBA" id="ARBA00004141"/>
    </source>
</evidence>
<protein>
    <recommendedName>
        <fullName evidence="15">DNA/RNA helicase, DEAD/DEAH box type</fullName>
    </recommendedName>
</protein>
<dbReference type="SMART" id="SM00160">
    <property type="entry name" value="RanBD"/>
    <property type="match status" value="1"/>
</dbReference>
<comment type="subcellular location">
    <subcellularLocation>
        <location evidence="1">Membrane</location>
        <topology evidence="1">Multi-pass membrane protein</topology>
    </subcellularLocation>
</comment>
<feature type="region of interest" description="Disordered" evidence="8">
    <location>
        <begin position="1849"/>
        <end position="1869"/>
    </location>
</feature>
<evidence type="ECO:0000256" key="6">
    <source>
        <dbReference type="ARBA" id="ARBA00022989"/>
    </source>
</evidence>
<evidence type="ECO:0000256" key="9">
    <source>
        <dbReference type="SAM" id="Phobius"/>
    </source>
</evidence>
<feature type="region of interest" description="Disordered" evidence="8">
    <location>
        <begin position="309"/>
        <end position="445"/>
    </location>
</feature>
<feature type="domain" description="RanBD1" evidence="10">
    <location>
        <begin position="606"/>
        <end position="744"/>
    </location>
</feature>
<dbReference type="InterPro" id="IPR006977">
    <property type="entry name" value="Yip1_dom"/>
</dbReference>
<evidence type="ECO:0000256" key="8">
    <source>
        <dbReference type="SAM" id="MobiDB-lite"/>
    </source>
</evidence>
<feature type="compositionally biased region" description="Basic and acidic residues" evidence="8">
    <location>
        <begin position="320"/>
        <end position="340"/>
    </location>
</feature>
<comment type="caution">
    <text evidence="13">The sequence shown here is derived from an EMBL/GenBank/DDBJ whole genome shotgun (WGS) entry which is preliminary data.</text>
</comment>
<feature type="domain" description="Helicase C-terminal" evidence="12">
    <location>
        <begin position="1326"/>
        <end position="1483"/>
    </location>
</feature>
<proteinExistence type="inferred from homology"/>
<reference evidence="13 14" key="1">
    <citation type="submission" date="2020-07" db="EMBL/GenBank/DDBJ databases">
        <title>Metarhizium humberi genome.</title>
        <authorList>
            <person name="Lysoe E."/>
        </authorList>
    </citation>
    <scope>NUCLEOTIDE SEQUENCE [LARGE SCALE GENOMIC DNA]</scope>
    <source>
        <strain evidence="13 14">ESALQ1638</strain>
    </source>
</reference>
<evidence type="ECO:0000256" key="2">
    <source>
        <dbReference type="ARBA" id="ARBA00010596"/>
    </source>
</evidence>
<feature type="compositionally biased region" description="Polar residues" evidence="8">
    <location>
        <begin position="399"/>
        <end position="408"/>
    </location>
</feature>
<dbReference type="Pfam" id="PF00270">
    <property type="entry name" value="DEAD"/>
    <property type="match status" value="1"/>
</dbReference>
<dbReference type="GO" id="GO:0016020">
    <property type="term" value="C:membrane"/>
    <property type="evidence" value="ECO:0007669"/>
    <property type="project" value="UniProtKB-SubCell"/>
</dbReference>
<evidence type="ECO:0000256" key="4">
    <source>
        <dbReference type="ARBA" id="ARBA00022741"/>
    </source>
</evidence>
<comment type="similarity">
    <text evidence="2">Belongs to the YIP1 family.</text>
</comment>
<gene>
    <name evidence="13" type="ORF">MHUMG1_01587</name>
</gene>
<keyword evidence="4" id="KW-0547">Nucleotide-binding</keyword>
<evidence type="ECO:0008006" key="15">
    <source>
        <dbReference type="Google" id="ProtNLM"/>
    </source>
</evidence>
<evidence type="ECO:0000256" key="5">
    <source>
        <dbReference type="ARBA" id="ARBA00022840"/>
    </source>
</evidence>
<feature type="region of interest" description="Disordered" evidence="8">
    <location>
        <begin position="1015"/>
        <end position="1038"/>
    </location>
</feature>
<evidence type="ECO:0000259" key="11">
    <source>
        <dbReference type="PROSITE" id="PS51192"/>
    </source>
</evidence>
<evidence type="ECO:0000313" key="13">
    <source>
        <dbReference type="EMBL" id="KAH0600589.1"/>
    </source>
</evidence>
<evidence type="ECO:0000256" key="3">
    <source>
        <dbReference type="ARBA" id="ARBA00022692"/>
    </source>
</evidence>
<dbReference type="Gene3D" id="3.40.50.300">
    <property type="entry name" value="P-loop containing nucleotide triphosphate hydrolases"/>
    <property type="match status" value="2"/>
</dbReference>
<feature type="region of interest" description="Disordered" evidence="8">
    <location>
        <begin position="1"/>
        <end position="80"/>
    </location>
</feature>
<feature type="transmembrane region" description="Helical" evidence="9">
    <location>
        <begin position="197"/>
        <end position="219"/>
    </location>
</feature>
<feature type="compositionally biased region" description="Polar residues" evidence="8">
    <location>
        <begin position="1"/>
        <end position="12"/>
    </location>
</feature>
<dbReference type="SUPFAM" id="SSF50729">
    <property type="entry name" value="PH domain-like"/>
    <property type="match status" value="1"/>
</dbReference>
<dbReference type="InterPro" id="IPR001650">
    <property type="entry name" value="Helicase_C-like"/>
</dbReference>
<keyword evidence="3 9" id="KW-0812">Transmembrane</keyword>
<feature type="compositionally biased region" description="Polar residues" evidence="8">
    <location>
        <begin position="341"/>
        <end position="352"/>
    </location>
</feature>
<dbReference type="Pfam" id="PF09369">
    <property type="entry name" value="MZB"/>
    <property type="match status" value="1"/>
</dbReference>
<feature type="compositionally biased region" description="Basic and acidic residues" evidence="8">
    <location>
        <begin position="409"/>
        <end position="428"/>
    </location>
</feature>
<keyword evidence="5" id="KW-0067">ATP-binding</keyword>
<dbReference type="CDD" id="cd17923">
    <property type="entry name" value="DEXHc_Hrq1-like"/>
    <property type="match status" value="1"/>
</dbReference>
<feature type="compositionally biased region" description="Low complexity" evidence="8">
    <location>
        <begin position="478"/>
        <end position="489"/>
    </location>
</feature>
<dbReference type="GO" id="GO:0003676">
    <property type="term" value="F:nucleic acid binding"/>
    <property type="evidence" value="ECO:0007669"/>
    <property type="project" value="InterPro"/>
</dbReference>
<feature type="region of interest" description="Disordered" evidence="8">
    <location>
        <begin position="883"/>
        <end position="923"/>
    </location>
</feature>
<dbReference type="Pfam" id="PF00271">
    <property type="entry name" value="Helicase_C"/>
    <property type="match status" value="1"/>
</dbReference>
<feature type="compositionally biased region" description="Acidic residues" evidence="8">
    <location>
        <begin position="16"/>
        <end position="27"/>
    </location>
</feature>
<dbReference type="Gene3D" id="2.30.29.30">
    <property type="entry name" value="Pleckstrin-homology domain (PH domain)/Phosphotyrosine-binding domain (PTB)"/>
    <property type="match status" value="1"/>
</dbReference>
<dbReference type="GO" id="GO:0043138">
    <property type="term" value="F:3'-5' DNA helicase activity"/>
    <property type="evidence" value="ECO:0007669"/>
    <property type="project" value="TreeGrafter"/>
</dbReference>
<feature type="compositionally biased region" description="Acidic residues" evidence="8">
    <location>
        <begin position="568"/>
        <end position="588"/>
    </location>
</feature>
<dbReference type="PANTHER" id="PTHR47957:SF3">
    <property type="entry name" value="ATP-DEPENDENT HELICASE HRQ1"/>
    <property type="match status" value="1"/>
</dbReference>
<keyword evidence="6 9" id="KW-1133">Transmembrane helix</keyword>
<dbReference type="PANTHER" id="PTHR47957">
    <property type="entry name" value="ATP-DEPENDENT HELICASE HRQ1"/>
    <property type="match status" value="1"/>
</dbReference>
<evidence type="ECO:0000259" key="10">
    <source>
        <dbReference type="PROSITE" id="PS50196"/>
    </source>
</evidence>
<evidence type="ECO:0000313" key="14">
    <source>
        <dbReference type="Proteomes" id="UP000764110"/>
    </source>
</evidence>
<feature type="compositionally biased region" description="Polar residues" evidence="8">
    <location>
        <begin position="490"/>
        <end position="500"/>
    </location>
</feature>
<dbReference type="Pfam" id="PF22982">
    <property type="entry name" value="WHD_HRQ1"/>
    <property type="match status" value="1"/>
</dbReference>
<organism evidence="13 14">
    <name type="scientific">Metarhizium humberi</name>
    <dbReference type="NCBI Taxonomy" id="2596975"/>
    <lineage>
        <taxon>Eukaryota</taxon>
        <taxon>Fungi</taxon>
        <taxon>Dikarya</taxon>
        <taxon>Ascomycota</taxon>
        <taxon>Pezizomycotina</taxon>
        <taxon>Sordariomycetes</taxon>
        <taxon>Hypocreomycetidae</taxon>
        <taxon>Hypocreales</taxon>
        <taxon>Clavicipitaceae</taxon>
        <taxon>Metarhizium</taxon>
    </lineage>
</organism>
<feature type="domain" description="Helicase ATP-binding" evidence="11">
    <location>
        <begin position="1107"/>
        <end position="1290"/>
    </location>
</feature>
<feature type="transmembrane region" description="Helical" evidence="9">
    <location>
        <begin position="231"/>
        <end position="250"/>
    </location>
</feature>
<feature type="region of interest" description="Disordered" evidence="8">
    <location>
        <begin position="457"/>
        <end position="608"/>
    </location>
</feature>
<dbReference type="InterPro" id="IPR000156">
    <property type="entry name" value="Ran_bind_dom"/>
</dbReference>
<dbReference type="PROSITE" id="PS51192">
    <property type="entry name" value="HELICASE_ATP_BIND_1"/>
    <property type="match status" value="1"/>
</dbReference>
<dbReference type="PROSITE" id="PS51194">
    <property type="entry name" value="HELICASE_CTER"/>
    <property type="match status" value="1"/>
</dbReference>
<dbReference type="InterPro" id="IPR014001">
    <property type="entry name" value="Helicase_ATP-bd"/>
</dbReference>
<feature type="compositionally biased region" description="Basic and acidic residues" evidence="8">
    <location>
        <begin position="589"/>
        <end position="604"/>
    </location>
</feature>
<dbReference type="PROSITE" id="PS50196">
    <property type="entry name" value="RANBD1"/>
    <property type="match status" value="1"/>
</dbReference>
<dbReference type="InterPro" id="IPR018973">
    <property type="entry name" value="MZB"/>
</dbReference>
<feature type="transmembrane region" description="Helical" evidence="9">
    <location>
        <begin position="171"/>
        <end position="191"/>
    </location>
</feature>
<evidence type="ECO:0000256" key="7">
    <source>
        <dbReference type="ARBA" id="ARBA00023136"/>
    </source>
</evidence>
<keyword evidence="14" id="KW-1185">Reference proteome</keyword>
<feature type="region of interest" description="Disordered" evidence="8">
    <location>
        <begin position="786"/>
        <end position="805"/>
    </location>
</feature>
<accession>A0A9P8SBQ9</accession>
<feature type="compositionally biased region" description="Basic and acidic residues" evidence="8">
    <location>
        <begin position="367"/>
        <end position="376"/>
    </location>
</feature>
<dbReference type="CDD" id="cd18797">
    <property type="entry name" value="SF2_C_Hrq"/>
    <property type="match status" value="1"/>
</dbReference>
<dbReference type="GO" id="GO:0005634">
    <property type="term" value="C:nucleus"/>
    <property type="evidence" value="ECO:0007669"/>
    <property type="project" value="TreeGrafter"/>
</dbReference>
<evidence type="ECO:0000259" key="12">
    <source>
        <dbReference type="PROSITE" id="PS51194"/>
    </source>
</evidence>
<dbReference type="GO" id="GO:0006289">
    <property type="term" value="P:nucleotide-excision repair"/>
    <property type="evidence" value="ECO:0007669"/>
    <property type="project" value="TreeGrafter"/>
</dbReference>
<feature type="transmembrane region" description="Helical" evidence="9">
    <location>
        <begin position="256"/>
        <end position="275"/>
    </location>
</feature>
<feature type="compositionally biased region" description="Low complexity" evidence="8">
    <location>
        <begin position="436"/>
        <end position="445"/>
    </location>
</feature>
<dbReference type="EMBL" id="JACEFI010000002">
    <property type="protein sequence ID" value="KAH0600589.1"/>
    <property type="molecule type" value="Genomic_DNA"/>
</dbReference>
<dbReference type="GO" id="GO:0036297">
    <property type="term" value="P:interstrand cross-link repair"/>
    <property type="evidence" value="ECO:0007669"/>
    <property type="project" value="TreeGrafter"/>
</dbReference>
<dbReference type="Proteomes" id="UP000764110">
    <property type="component" value="Unassembled WGS sequence"/>
</dbReference>
<dbReference type="GO" id="GO:0005524">
    <property type="term" value="F:ATP binding"/>
    <property type="evidence" value="ECO:0007669"/>
    <property type="project" value="UniProtKB-KW"/>
</dbReference>
<dbReference type="SMART" id="SM00487">
    <property type="entry name" value="DEXDc"/>
    <property type="match status" value="1"/>
</dbReference>
<name>A0A9P8SBQ9_9HYPO</name>